<evidence type="ECO:0000256" key="1">
    <source>
        <dbReference type="SAM" id="MobiDB-lite"/>
    </source>
</evidence>
<proteinExistence type="predicted"/>
<organism evidence="2 3">
    <name type="scientific">Sneathiella marina</name>
    <dbReference type="NCBI Taxonomy" id="2950108"/>
    <lineage>
        <taxon>Bacteria</taxon>
        <taxon>Pseudomonadati</taxon>
        <taxon>Pseudomonadota</taxon>
        <taxon>Alphaproteobacteria</taxon>
        <taxon>Sneathiellales</taxon>
        <taxon>Sneathiellaceae</taxon>
        <taxon>Sneathiella</taxon>
    </lineage>
</organism>
<accession>A0ABY4W504</accession>
<gene>
    <name evidence="2" type="ORF">NBZ79_18640</name>
</gene>
<sequence length="377" mass="41684">MKLAFYAPMKPPDHPTPSGDRRMGRLLWKALENAGFDLELVSRLRSLETSGDAAIQAGNERKGRVEAERLVTAWRADPAQMPEGWFTYHVYHKSPDWIGPYVCEKLNIPYFIAEASHAPKQANGPWKPGYDAAARAITQAACVFHMTNLDGACLKSLIADDSQLVFLPPFLDTEAFLTEANENVRVEDLVVAAGGQRDKKNLLAVAMMRSGDKFMSYEQIGLMLPLLKTDDWQLLIVGDGDRREDIEKLLSPFVDRIVYLGQQPSSILPAVYRFADVYVWPAHGEAYGMAFLEAQVCGLPVVAGKIRGVPDVVKDGQTGLLTEEGDFGAFAEAVDFLLASLSVRGKMSEAAHQFVRSERGLEKAAKTLKHYIGKVLK</sequence>
<evidence type="ECO:0000313" key="2">
    <source>
        <dbReference type="EMBL" id="USG61178.1"/>
    </source>
</evidence>
<keyword evidence="3" id="KW-1185">Reference proteome</keyword>
<dbReference type="Gene3D" id="3.40.50.2000">
    <property type="entry name" value="Glycogen Phosphorylase B"/>
    <property type="match status" value="2"/>
</dbReference>
<dbReference type="RefSeq" id="WP_251934165.1">
    <property type="nucleotide sequence ID" value="NZ_CP098747.1"/>
</dbReference>
<dbReference type="InterPro" id="IPR050194">
    <property type="entry name" value="Glycosyltransferase_grp1"/>
</dbReference>
<reference evidence="2" key="1">
    <citation type="submission" date="2022-06" db="EMBL/GenBank/DDBJ databases">
        <title>Sneathiella actinostolidae sp. nov., isolated from a sea anemonein the Western Pacific Ocean.</title>
        <authorList>
            <person name="Wei M.J."/>
        </authorList>
    </citation>
    <scope>NUCLEOTIDE SEQUENCE</scope>
    <source>
        <strain evidence="2">PHK-P5</strain>
    </source>
</reference>
<dbReference type="SUPFAM" id="SSF53756">
    <property type="entry name" value="UDP-Glycosyltransferase/glycogen phosphorylase"/>
    <property type="match status" value="1"/>
</dbReference>
<name>A0ABY4W504_9PROT</name>
<feature type="region of interest" description="Disordered" evidence="1">
    <location>
        <begin position="1"/>
        <end position="20"/>
    </location>
</feature>
<dbReference type="Proteomes" id="UP001056291">
    <property type="component" value="Chromosome"/>
</dbReference>
<dbReference type="CDD" id="cd03801">
    <property type="entry name" value="GT4_PimA-like"/>
    <property type="match status" value="1"/>
</dbReference>
<dbReference type="EMBL" id="CP098747">
    <property type="protein sequence ID" value="USG61178.1"/>
    <property type="molecule type" value="Genomic_DNA"/>
</dbReference>
<dbReference type="PANTHER" id="PTHR45947">
    <property type="entry name" value="SULFOQUINOVOSYL TRANSFERASE SQD2"/>
    <property type="match status" value="1"/>
</dbReference>
<protein>
    <submittedName>
        <fullName evidence="2">Glycosyltransferase family 4 protein</fullName>
    </submittedName>
</protein>
<dbReference type="PANTHER" id="PTHR45947:SF3">
    <property type="entry name" value="SULFOQUINOVOSYL TRANSFERASE SQD2"/>
    <property type="match status" value="1"/>
</dbReference>
<evidence type="ECO:0000313" key="3">
    <source>
        <dbReference type="Proteomes" id="UP001056291"/>
    </source>
</evidence>
<dbReference type="Pfam" id="PF13692">
    <property type="entry name" value="Glyco_trans_1_4"/>
    <property type="match status" value="1"/>
</dbReference>